<dbReference type="EMBL" id="JBHILJ010000025">
    <property type="protein sequence ID" value="MFB5738696.1"/>
    <property type="molecule type" value="Genomic_DNA"/>
</dbReference>
<comment type="caution">
    <text evidence="1">The sequence shown here is derived from an EMBL/GenBank/DDBJ whole genome shotgun (WGS) entry which is preliminary data.</text>
</comment>
<protein>
    <submittedName>
        <fullName evidence="1">Uncharacterized protein</fullName>
    </submittedName>
</protein>
<evidence type="ECO:0000313" key="1">
    <source>
        <dbReference type="EMBL" id="MFB5738696.1"/>
    </source>
</evidence>
<accession>A0ABV5BTU2</accession>
<keyword evidence="2" id="KW-1185">Reference proteome</keyword>
<gene>
    <name evidence="1" type="ORF">ACE5IX_19440</name>
</gene>
<sequence>MLKKLLSFFWRGNESDRLLSIEKVLSHKTEFLNGHTLSSKSSSDLSDGHFIVNVIGGEGNYTDETGYKHDMLGLSKNSKGDICFVEAKYKRLEHIVDVSIKFHIRRSDGFEIEKEIESYNPFFGCDVHFIDWVDRITVLVYTEKHNTYVGIGSFEEGIQYFNIGKEWKLNGNLIGYYKWKDDKISVLKLPSLTKIGMTLKNVAIAVGIYP</sequence>
<proteinExistence type="predicted"/>
<name>A0ABV5BTU2_9LEPT</name>
<dbReference type="RefSeq" id="WP_375517812.1">
    <property type="nucleotide sequence ID" value="NZ_JBHILI010000006.1"/>
</dbReference>
<reference evidence="1 2" key="1">
    <citation type="submission" date="2024-09" db="EMBL/GenBank/DDBJ databases">
        <title>Taxonomic and Genotyping Characterization of Leptospira Strains isolated from Multiple Sources in Colombia highlights the importance of intermediate species.</title>
        <authorList>
            <person name="Torres Higuera L."/>
            <person name="Rojas Tapias D."/>
            <person name="Jimenez Velasquez S."/>
            <person name="Renjifo Ibanez C."/>
        </authorList>
    </citation>
    <scope>NUCLEOTIDE SEQUENCE [LARGE SCALE GENOMIC DNA]</scope>
    <source>
        <strain evidence="1 2">Lep080</strain>
    </source>
</reference>
<evidence type="ECO:0000313" key="2">
    <source>
        <dbReference type="Proteomes" id="UP001580391"/>
    </source>
</evidence>
<organism evidence="1 2">
    <name type="scientific">Leptospira wolffii</name>
    <dbReference type="NCBI Taxonomy" id="409998"/>
    <lineage>
        <taxon>Bacteria</taxon>
        <taxon>Pseudomonadati</taxon>
        <taxon>Spirochaetota</taxon>
        <taxon>Spirochaetia</taxon>
        <taxon>Leptospirales</taxon>
        <taxon>Leptospiraceae</taxon>
        <taxon>Leptospira</taxon>
    </lineage>
</organism>
<dbReference type="Proteomes" id="UP001580391">
    <property type="component" value="Unassembled WGS sequence"/>
</dbReference>